<sequence length="560" mass="65376">MNTDTSNSHSLKSAWLKVVQFAGYAAVENQYMELIAETHKDNKRGNRLCVCVSDIHLTDGTVGFQNLGKFIWDSFYDSLVERCKTYYINEVLFVLDGDIVDMIRSGRWAEKGIYPWERDREQEFSDVVNLIIKDIVENKHRDFFASLSSLADRLERDVAGIVKDKVKIVITIGNHDKELFCDQKALSYFYEQGLGIKIQDISLQERQAIGRMYGNETMFDDRSVAPYLPFYYGDTGFRFFTTHGQWRDKANSREVDPKKDSTGWSVADGWSIEKWKKLHYSPFFLPCFGDSVAAGVLSTFIYKVKDQLEKEGYKNKRLNCILDELDLYRPTYTALTRILVEADRMRGENKQAQSNQVLETTRLKQKNAIHIIEDTLYRCIIEWLSWDFTYQTSPVIRRIGFRIVKKMLVLLQKIGYGLEITAIAWLMKFLALIDRHHNKGVNLREMRKFPAFLPEYLHYGFQIHGEGHTHIPLQEQPDIGGKHPSTYINFGTWRDQILPRKDQGYRRQGVLRSLYILDLENKSKKVTEPERAFDYFVEDIVHWSDFKDKMDQSGKAEPKI</sequence>
<accession>A0A1V8M844</accession>
<dbReference type="EMBL" id="LPUF01000001">
    <property type="protein sequence ID" value="OQK17688.1"/>
    <property type="molecule type" value="Genomic_DNA"/>
</dbReference>
<organism evidence="1 2">
    <name type="scientific">Methyloprofundus sedimenti</name>
    <dbReference type="NCBI Taxonomy" id="1420851"/>
    <lineage>
        <taxon>Bacteria</taxon>
        <taxon>Pseudomonadati</taxon>
        <taxon>Pseudomonadota</taxon>
        <taxon>Gammaproteobacteria</taxon>
        <taxon>Methylococcales</taxon>
        <taxon>Methylococcaceae</taxon>
        <taxon>Methyloprofundus</taxon>
    </lineage>
</organism>
<dbReference type="STRING" id="1420851.AU255_07430"/>
<protein>
    <submittedName>
        <fullName evidence="1">Uncharacterized protein</fullName>
    </submittedName>
</protein>
<dbReference type="OrthoDB" id="5557466at2"/>
<comment type="caution">
    <text evidence="1">The sequence shown here is derived from an EMBL/GenBank/DDBJ whole genome shotgun (WGS) entry which is preliminary data.</text>
</comment>
<dbReference type="RefSeq" id="WP_080522299.1">
    <property type="nucleotide sequence ID" value="NZ_LPUF01000001.1"/>
</dbReference>
<name>A0A1V8M844_9GAMM</name>
<dbReference type="InterPro" id="IPR029052">
    <property type="entry name" value="Metallo-depent_PP-like"/>
</dbReference>
<evidence type="ECO:0000313" key="2">
    <source>
        <dbReference type="Proteomes" id="UP000191980"/>
    </source>
</evidence>
<evidence type="ECO:0000313" key="1">
    <source>
        <dbReference type="EMBL" id="OQK17688.1"/>
    </source>
</evidence>
<gene>
    <name evidence="1" type="ORF">AU255_07430</name>
</gene>
<dbReference type="AlphaFoldDB" id="A0A1V8M844"/>
<keyword evidence="2" id="KW-1185">Reference proteome</keyword>
<dbReference type="Proteomes" id="UP000191980">
    <property type="component" value="Unassembled WGS sequence"/>
</dbReference>
<reference evidence="1 2" key="1">
    <citation type="submission" date="2015-12" db="EMBL/GenBank/DDBJ databases">
        <authorList>
            <person name="Shamseldin A."/>
            <person name="Moawad H."/>
            <person name="Abd El-Rahim W.M."/>
            <person name="Sadowsky M.J."/>
        </authorList>
    </citation>
    <scope>NUCLEOTIDE SEQUENCE [LARGE SCALE GENOMIC DNA]</scope>
    <source>
        <strain evidence="1 2">WF1</strain>
    </source>
</reference>
<dbReference type="SUPFAM" id="SSF56300">
    <property type="entry name" value="Metallo-dependent phosphatases"/>
    <property type="match status" value="1"/>
</dbReference>
<proteinExistence type="predicted"/>